<dbReference type="InterPro" id="IPR038801">
    <property type="entry name" value="TAF1C"/>
</dbReference>
<sequence>MEQNCTDNLPKLIPLWYSQPSKYLCSNNNSDKLPDYGGIGFDINLEKNWMPKISTHAIDKVHFKAEVCSLPFMPANKVPMGKDPCLNAINISREDFKKFCFKLRTLRKTIKSNYYEDYKNEILSAHKKVKQMCRTGEYTKISLPENIVELAHIFPETTEIPKVNLNYSGGCLVSTKKTNGSPVLLHPTGKKLDRLTFTVLEHSQEPYRTFQPSMDSEENIIKLGSDYIMQIKCAFDGYCYVRDNKHIHFVDFSDYLNISSECLVGKNIINIEASHYCPTELICILENGTMELNDIHHKKFLWKVENSVFSDVIRRCIPLACNFGSHPKSILSITDKKLFSFDIRTKAETPLEMFSCYHSSCAKDENFTSMKRLVTNPFQHFISSSRHMFLFDERYRGKPVHRWNHLLNGLPLYCDISTYNTRSDSSDVVVLLGTQTTQELVSFVVNSRNSLVQSTTSLTPPLFLSSPSDCANSLKFHCQNVDDDIIERLSCPLVGISAISHDNQSAFTAFQLTSPGDLFYQDFKADSGISCERTFRVDAGCILTPSEKILPCLKDWTVNCKKSKRQKNVFNDANRVNVDLKKILNKRNNVSSTCALCTFYGLSNNREFISDDLCSTCGLENLQSENLIKASTETNLYAGPTSEECDISQFDTSSFYQFTDSYSKKILKAWSSIEDAENENSASEPYEHDELRPSSLVSTKSHFNTPSMKLDSFHIPFSENNISELHSQRAISFVDETLNSISLSQQSVEDFIPPSQDIRPVIGETLRTPKTKKLYRKSTPSAGFC</sequence>
<dbReference type="PANTHER" id="PTHR15319">
    <property type="entry name" value="TATA BOX-BINDING PROTEIN ASSOCIATED FACTOR RNA POLYMERASE I SUBUNIT C"/>
    <property type="match status" value="1"/>
</dbReference>
<dbReference type="AlphaFoldDB" id="A0AAV4RFT9"/>
<keyword evidence="3" id="KW-1185">Reference proteome</keyword>
<reference evidence="2 3" key="1">
    <citation type="submission" date="2021-06" db="EMBL/GenBank/DDBJ databases">
        <title>Caerostris extrusa draft genome.</title>
        <authorList>
            <person name="Kono N."/>
            <person name="Arakawa K."/>
        </authorList>
    </citation>
    <scope>NUCLEOTIDE SEQUENCE [LARGE SCALE GENOMIC DNA]</scope>
</reference>
<evidence type="ECO:0000313" key="3">
    <source>
        <dbReference type="Proteomes" id="UP001054945"/>
    </source>
</evidence>
<dbReference type="EMBL" id="BPLR01007940">
    <property type="protein sequence ID" value="GIY20848.1"/>
    <property type="molecule type" value="Genomic_DNA"/>
</dbReference>
<dbReference type="GO" id="GO:0001650">
    <property type="term" value="C:fibrillar center"/>
    <property type="evidence" value="ECO:0007669"/>
    <property type="project" value="TreeGrafter"/>
</dbReference>
<dbReference type="PANTHER" id="PTHR15319:SF1">
    <property type="entry name" value="TATA BOX-BINDING PROTEIN-ASSOCIATED FACTOR RNA POLYMERASE I SUBUNIT C"/>
    <property type="match status" value="1"/>
</dbReference>
<evidence type="ECO:0000313" key="2">
    <source>
        <dbReference type="EMBL" id="GIY20848.1"/>
    </source>
</evidence>
<dbReference type="InterPro" id="IPR049090">
    <property type="entry name" value="TAF1C_HB"/>
</dbReference>
<protein>
    <recommendedName>
        <fullName evidence="1">TAF1C helical bundle domain-containing protein</fullName>
    </recommendedName>
</protein>
<proteinExistence type="predicted"/>
<evidence type="ECO:0000259" key="1">
    <source>
        <dbReference type="Pfam" id="PF20642"/>
    </source>
</evidence>
<dbReference type="Proteomes" id="UP001054945">
    <property type="component" value="Unassembled WGS sequence"/>
</dbReference>
<dbReference type="GO" id="GO:0001164">
    <property type="term" value="F:RNA polymerase I core promoter sequence-specific DNA binding"/>
    <property type="evidence" value="ECO:0007669"/>
    <property type="project" value="TreeGrafter"/>
</dbReference>
<comment type="caution">
    <text evidence="2">The sequence shown here is derived from an EMBL/GenBank/DDBJ whole genome shotgun (WGS) entry which is preliminary data.</text>
</comment>
<accession>A0AAV4RFT9</accession>
<dbReference type="Pfam" id="PF20642">
    <property type="entry name" value="TAF1C_HB"/>
    <property type="match status" value="1"/>
</dbReference>
<gene>
    <name evidence="2" type="primary">AVEN_169689_1</name>
    <name evidence="2" type="ORF">CEXT_665171</name>
</gene>
<feature type="domain" description="TAF1C helical bundle" evidence="1">
    <location>
        <begin position="486"/>
        <end position="531"/>
    </location>
</feature>
<name>A0AAV4RFT9_CAEEX</name>
<organism evidence="2 3">
    <name type="scientific">Caerostris extrusa</name>
    <name type="common">Bark spider</name>
    <name type="synonym">Caerostris bankana</name>
    <dbReference type="NCBI Taxonomy" id="172846"/>
    <lineage>
        <taxon>Eukaryota</taxon>
        <taxon>Metazoa</taxon>
        <taxon>Ecdysozoa</taxon>
        <taxon>Arthropoda</taxon>
        <taxon>Chelicerata</taxon>
        <taxon>Arachnida</taxon>
        <taxon>Araneae</taxon>
        <taxon>Araneomorphae</taxon>
        <taxon>Entelegynae</taxon>
        <taxon>Araneoidea</taxon>
        <taxon>Araneidae</taxon>
        <taxon>Caerostris</taxon>
    </lineage>
</organism>